<proteinExistence type="predicted"/>
<dbReference type="EMBL" id="LR796234">
    <property type="protein sequence ID" value="CAB4129397.1"/>
    <property type="molecule type" value="Genomic_DNA"/>
</dbReference>
<sequence length="450" mass="51135">MPSLTRLNLHKYQQDIVAQAKTIPSLGLFLPPGLGKTATTLTIIAEQFKGKTLIIAPKRVAESVWSDEIPKWDHTKHLTISKVMGSPAQRAAALRIFADIYIINLENVAWLCKESGEMRFANLVIDESSRFKDASTKRFKALKPHLKTFKRKIILTGTPTPQGYADLWSQVGILDLGQRLETSITKFRTKYMYPSERNRHTGMIYKWALNEGADKQIQDSIKDICFSLKAEDYLDLPEVTKIYHTVRVDSATRANYDTLRKDMVLETNRDTITAVSAAALTNKLLQFTSGVLYNENKEHIYQHSAKLDYLEDLWDEETPTLVFYHYQSTLNALQQKFKEIKILDDNPQTLIDWRAGKIKMLAAHPQSGGIGINLQCNVADTAQMVWVDLPWSSENYIQANARIHRQGQEKPVIIHHLIMEKSIDSQVVDVLEGKINIQNAVLNALDFALV</sequence>
<dbReference type="InterPro" id="IPR000330">
    <property type="entry name" value="SNF2_N"/>
</dbReference>
<dbReference type="SUPFAM" id="SSF52540">
    <property type="entry name" value="P-loop containing nucleoside triphosphate hydrolases"/>
    <property type="match status" value="2"/>
</dbReference>
<organism evidence="3">
    <name type="scientific">uncultured Caudovirales phage</name>
    <dbReference type="NCBI Taxonomy" id="2100421"/>
    <lineage>
        <taxon>Viruses</taxon>
        <taxon>Duplodnaviria</taxon>
        <taxon>Heunggongvirae</taxon>
        <taxon>Uroviricota</taxon>
        <taxon>Caudoviricetes</taxon>
        <taxon>Peduoviridae</taxon>
        <taxon>Maltschvirus</taxon>
        <taxon>Maltschvirus maltsch</taxon>
    </lineage>
</organism>
<dbReference type="GO" id="GO:0005524">
    <property type="term" value="F:ATP binding"/>
    <property type="evidence" value="ECO:0007669"/>
    <property type="project" value="InterPro"/>
</dbReference>
<dbReference type="CDD" id="cd18793">
    <property type="entry name" value="SF2_C_SNF"/>
    <property type="match status" value="1"/>
</dbReference>
<name>A0A6J5L8P4_9CAUD</name>
<evidence type="ECO:0000259" key="2">
    <source>
        <dbReference type="PROSITE" id="PS51192"/>
    </source>
</evidence>
<keyword evidence="1" id="KW-0378">Hydrolase</keyword>
<dbReference type="GO" id="GO:0016787">
    <property type="term" value="F:hydrolase activity"/>
    <property type="evidence" value="ECO:0007669"/>
    <property type="project" value="UniProtKB-KW"/>
</dbReference>
<dbReference type="Pfam" id="PF00176">
    <property type="entry name" value="SNF2-rel_dom"/>
    <property type="match status" value="1"/>
</dbReference>
<accession>A0A6J5L8P4</accession>
<dbReference type="InterPro" id="IPR014001">
    <property type="entry name" value="Helicase_ATP-bd"/>
</dbReference>
<dbReference type="InterPro" id="IPR049730">
    <property type="entry name" value="SNF2/RAD54-like_C"/>
</dbReference>
<dbReference type="InterPro" id="IPR027417">
    <property type="entry name" value="P-loop_NTPase"/>
</dbReference>
<evidence type="ECO:0000313" key="3">
    <source>
        <dbReference type="EMBL" id="CAB4129397.1"/>
    </source>
</evidence>
<dbReference type="InterPro" id="IPR038718">
    <property type="entry name" value="SNF2-like_sf"/>
</dbReference>
<evidence type="ECO:0000256" key="1">
    <source>
        <dbReference type="ARBA" id="ARBA00022801"/>
    </source>
</evidence>
<protein>
    <submittedName>
        <fullName evidence="3">HELICc domain containing protein</fullName>
    </submittedName>
</protein>
<dbReference type="SMART" id="SM00487">
    <property type="entry name" value="DEXDc"/>
    <property type="match status" value="1"/>
</dbReference>
<reference evidence="3" key="1">
    <citation type="submission" date="2020-04" db="EMBL/GenBank/DDBJ databases">
        <authorList>
            <person name="Chiriac C."/>
            <person name="Salcher M."/>
            <person name="Ghai R."/>
            <person name="Kavagutti S V."/>
        </authorList>
    </citation>
    <scope>NUCLEOTIDE SEQUENCE</scope>
</reference>
<dbReference type="PANTHER" id="PTHR10799">
    <property type="entry name" value="SNF2/RAD54 HELICASE FAMILY"/>
    <property type="match status" value="1"/>
</dbReference>
<gene>
    <name evidence="3" type="ORF">UFOVP118_37</name>
</gene>
<dbReference type="PROSITE" id="PS51192">
    <property type="entry name" value="HELICASE_ATP_BIND_1"/>
    <property type="match status" value="1"/>
</dbReference>
<dbReference type="Gene3D" id="3.40.50.300">
    <property type="entry name" value="P-loop containing nucleotide triphosphate hydrolases"/>
    <property type="match status" value="1"/>
</dbReference>
<dbReference type="Gene3D" id="3.40.50.10810">
    <property type="entry name" value="Tandem AAA-ATPase domain"/>
    <property type="match status" value="1"/>
</dbReference>
<feature type="domain" description="Helicase ATP-binding" evidence="2">
    <location>
        <begin position="17"/>
        <end position="177"/>
    </location>
</feature>